<comment type="caution">
    <text evidence="1">The sequence shown here is derived from an EMBL/GenBank/DDBJ whole genome shotgun (WGS) entry which is preliminary data.</text>
</comment>
<name>A0ACC3TTP3_9ASCO</name>
<protein>
    <submittedName>
        <fullName evidence="1">Uncharacterized protein</fullName>
    </submittedName>
</protein>
<dbReference type="Proteomes" id="UP001489719">
    <property type="component" value="Unassembled WGS sequence"/>
</dbReference>
<reference evidence="2" key="1">
    <citation type="journal article" date="2024" name="Front. Bioeng. Biotechnol.">
        <title>Genome-scale model development and genomic sequencing of the oleaginous clade Lipomyces.</title>
        <authorList>
            <person name="Czajka J.J."/>
            <person name="Han Y."/>
            <person name="Kim J."/>
            <person name="Mondo S.J."/>
            <person name="Hofstad B.A."/>
            <person name="Robles A."/>
            <person name="Haridas S."/>
            <person name="Riley R."/>
            <person name="LaButti K."/>
            <person name="Pangilinan J."/>
            <person name="Andreopoulos W."/>
            <person name="Lipzen A."/>
            <person name="Yan J."/>
            <person name="Wang M."/>
            <person name="Ng V."/>
            <person name="Grigoriev I.V."/>
            <person name="Spatafora J.W."/>
            <person name="Magnuson J.K."/>
            <person name="Baker S.E."/>
            <person name="Pomraning K.R."/>
        </authorList>
    </citation>
    <scope>NUCLEOTIDE SEQUENCE [LARGE SCALE GENOMIC DNA]</scope>
    <source>
        <strain evidence="2">CBS 10300</strain>
    </source>
</reference>
<organism evidence="1 2">
    <name type="scientific">Lipomyces orientalis</name>
    <dbReference type="NCBI Taxonomy" id="1233043"/>
    <lineage>
        <taxon>Eukaryota</taxon>
        <taxon>Fungi</taxon>
        <taxon>Dikarya</taxon>
        <taxon>Ascomycota</taxon>
        <taxon>Saccharomycotina</taxon>
        <taxon>Lipomycetes</taxon>
        <taxon>Lipomycetales</taxon>
        <taxon>Lipomycetaceae</taxon>
        <taxon>Lipomyces</taxon>
    </lineage>
</organism>
<accession>A0ACC3TTP3</accession>
<keyword evidence="2" id="KW-1185">Reference proteome</keyword>
<dbReference type="EMBL" id="MU970048">
    <property type="protein sequence ID" value="KAK9324605.1"/>
    <property type="molecule type" value="Genomic_DNA"/>
</dbReference>
<proteinExistence type="predicted"/>
<sequence length="257" mass="29054">MGDCDDASAYSSGTAYQTQLFDDDEQEVLAIKGQIKHINKETDRMAQNATALANQAYESGTRTLRMLCEQDDMLTSAGIALTQTERHNIAADDNLKEIRTANRPLLMPNVRNPLSRAPKRKERALNTLANNERVILESNHNAKYHINNVIDQNSASQRHVMIGLSIGSQSEAQPQPTERSSYLYEPDEEDLETERSITSKIDDLSVASKKLNLVAKTINMTLERQNQQLEGMSRQSDKIHSTLYLQTVQMRDIYTKR</sequence>
<gene>
    <name evidence="1" type="ORF">V1517DRAFT_255708</name>
</gene>
<evidence type="ECO:0000313" key="1">
    <source>
        <dbReference type="EMBL" id="KAK9324605.1"/>
    </source>
</evidence>
<evidence type="ECO:0000313" key="2">
    <source>
        <dbReference type="Proteomes" id="UP001489719"/>
    </source>
</evidence>